<sequence>MGTRGPYPLVDTTPAKTILVYRNGDQFYVGRKFVFSRRQVANFEVLLEQLTAQVDVPFGVRRLYTPTRGHSVHELDALQTGGKYVAAGRERFKKLDYIHIVPRKPSKMRKLKEIKPVVHCDMNVPSRWQSYHRLSRNINVFTNGRIFIPPVKIIIPKFSLTDWNSVLATIGEKVFPWGGVRKLFTLDGHLLDNSQDLQDSQFYVAAGLENFKSFPYWRSPNVPIEVQEKYSDMERHLQKKKKVTSKEKEPPKDESVPPRTQDSVYYAKQGKKKPLADPLVQMGTGDVYRAQKPTRDTQGAPDVKEDQDVQVEVPVDQAPAEVVKEDEESESTRDFEGIQEKEDEKIFEDIKNKHLTRSSSRIKKWLSFLKKNNMQF</sequence>
<dbReference type="Gene3D" id="3.10.20.230">
    <property type="entry name" value="Doublecortin domain"/>
    <property type="match status" value="2"/>
</dbReference>
<name>A0A8D2IDI9_UROPR</name>
<reference evidence="3" key="1">
    <citation type="submission" date="2025-08" db="UniProtKB">
        <authorList>
            <consortium name="Ensembl"/>
        </authorList>
    </citation>
    <scope>IDENTIFICATION</scope>
</reference>
<reference evidence="3" key="2">
    <citation type="submission" date="2025-09" db="UniProtKB">
        <authorList>
            <consortium name="Ensembl"/>
        </authorList>
    </citation>
    <scope>IDENTIFICATION</scope>
</reference>
<dbReference type="AlphaFoldDB" id="A0A8D2IDI9"/>
<dbReference type="GO" id="GO:0005737">
    <property type="term" value="C:cytoplasm"/>
    <property type="evidence" value="ECO:0007669"/>
    <property type="project" value="Ensembl"/>
</dbReference>
<dbReference type="Proteomes" id="UP000694417">
    <property type="component" value="Unplaced"/>
</dbReference>
<dbReference type="FunFam" id="3.10.20.230:FF:000012">
    <property type="entry name" value="Doublecortin domain containing 2C"/>
    <property type="match status" value="1"/>
</dbReference>
<feature type="region of interest" description="Disordered" evidence="1">
    <location>
        <begin position="235"/>
        <end position="340"/>
    </location>
</feature>
<accession>A0A8D2IDI9</accession>
<evidence type="ECO:0000256" key="1">
    <source>
        <dbReference type="SAM" id="MobiDB-lite"/>
    </source>
</evidence>
<dbReference type="GO" id="GO:0036126">
    <property type="term" value="C:sperm flagellum"/>
    <property type="evidence" value="ECO:0007669"/>
    <property type="project" value="Ensembl"/>
</dbReference>
<dbReference type="PROSITE" id="PS50309">
    <property type="entry name" value="DC"/>
    <property type="match status" value="2"/>
</dbReference>
<dbReference type="GeneTree" id="ENSGT00940000162396"/>
<feature type="domain" description="Doublecortin" evidence="2">
    <location>
        <begin position="136"/>
        <end position="217"/>
    </location>
</feature>
<dbReference type="InterPro" id="IPR036572">
    <property type="entry name" value="Doublecortin_dom_sf"/>
</dbReference>
<feature type="compositionally biased region" description="Low complexity" evidence="1">
    <location>
        <begin position="310"/>
        <end position="320"/>
    </location>
</feature>
<dbReference type="SUPFAM" id="SSF89837">
    <property type="entry name" value="Doublecortin (DC)"/>
    <property type="match status" value="2"/>
</dbReference>
<dbReference type="GO" id="GO:0005815">
    <property type="term" value="C:microtubule organizing center"/>
    <property type="evidence" value="ECO:0007669"/>
    <property type="project" value="TreeGrafter"/>
</dbReference>
<dbReference type="PANTHER" id="PTHR23004:SF9">
    <property type="entry name" value="DOUBLECORTIN DOMAIN-CONTAINING PROTEIN 2C"/>
    <property type="match status" value="1"/>
</dbReference>
<feature type="compositionally biased region" description="Basic and acidic residues" evidence="1">
    <location>
        <begin position="330"/>
        <end position="340"/>
    </location>
</feature>
<dbReference type="PANTHER" id="PTHR23004">
    <property type="entry name" value="DOUBLECORTIN DOMAIN CONTAINING 2"/>
    <property type="match status" value="1"/>
</dbReference>
<protein>
    <submittedName>
        <fullName evidence="3">Doublecortin domain containing 2C</fullName>
    </submittedName>
</protein>
<dbReference type="Ensembl" id="ENSUPAT00010030262.1">
    <property type="protein sequence ID" value="ENSUPAP00010026576.1"/>
    <property type="gene ID" value="ENSUPAG00010021012.1"/>
</dbReference>
<dbReference type="GO" id="GO:0035556">
    <property type="term" value="P:intracellular signal transduction"/>
    <property type="evidence" value="ECO:0007669"/>
    <property type="project" value="InterPro"/>
</dbReference>
<feature type="compositionally biased region" description="Basic and acidic residues" evidence="1">
    <location>
        <begin position="244"/>
        <end position="256"/>
    </location>
</feature>
<evidence type="ECO:0000313" key="4">
    <source>
        <dbReference type="Proteomes" id="UP000694417"/>
    </source>
</evidence>
<evidence type="ECO:0000313" key="3">
    <source>
        <dbReference type="Ensembl" id="ENSUPAP00010026576.1"/>
    </source>
</evidence>
<organism evidence="3 4">
    <name type="scientific">Urocitellus parryii</name>
    <name type="common">Arctic ground squirrel</name>
    <name type="synonym">Spermophilus parryii</name>
    <dbReference type="NCBI Taxonomy" id="9999"/>
    <lineage>
        <taxon>Eukaryota</taxon>
        <taxon>Metazoa</taxon>
        <taxon>Chordata</taxon>
        <taxon>Craniata</taxon>
        <taxon>Vertebrata</taxon>
        <taxon>Euteleostomi</taxon>
        <taxon>Mammalia</taxon>
        <taxon>Eutheria</taxon>
        <taxon>Euarchontoglires</taxon>
        <taxon>Glires</taxon>
        <taxon>Rodentia</taxon>
        <taxon>Sciuromorpha</taxon>
        <taxon>Sciuridae</taxon>
        <taxon>Xerinae</taxon>
        <taxon>Marmotini</taxon>
        <taxon>Urocitellus</taxon>
    </lineage>
</organism>
<dbReference type="InterPro" id="IPR003533">
    <property type="entry name" value="Doublecortin_dom"/>
</dbReference>
<gene>
    <name evidence="3" type="primary">DCDC2C</name>
</gene>
<evidence type="ECO:0000259" key="2">
    <source>
        <dbReference type="PROSITE" id="PS50309"/>
    </source>
</evidence>
<dbReference type="GO" id="GO:0005874">
    <property type="term" value="C:microtubule"/>
    <property type="evidence" value="ECO:0007669"/>
    <property type="project" value="TreeGrafter"/>
</dbReference>
<dbReference type="Pfam" id="PF03607">
    <property type="entry name" value="DCX"/>
    <property type="match status" value="2"/>
</dbReference>
<proteinExistence type="predicted"/>
<dbReference type="SMART" id="SM00537">
    <property type="entry name" value="DCX"/>
    <property type="match status" value="2"/>
</dbReference>
<keyword evidence="4" id="KW-1185">Reference proteome</keyword>
<feature type="domain" description="Doublecortin" evidence="2">
    <location>
        <begin position="16"/>
        <end position="98"/>
    </location>
</feature>